<reference evidence="4" key="1">
    <citation type="submission" date="2022-11" db="UniProtKB">
        <authorList>
            <consortium name="WormBaseParasite"/>
        </authorList>
    </citation>
    <scope>IDENTIFICATION</scope>
</reference>
<feature type="transmembrane region" description="Helical" evidence="2">
    <location>
        <begin position="49"/>
        <end position="69"/>
    </location>
</feature>
<feature type="transmembrane region" description="Helical" evidence="2">
    <location>
        <begin position="109"/>
        <end position="131"/>
    </location>
</feature>
<feature type="compositionally biased region" description="Polar residues" evidence="1">
    <location>
        <begin position="191"/>
        <end position="200"/>
    </location>
</feature>
<feature type="transmembrane region" description="Helical" evidence="2">
    <location>
        <begin position="163"/>
        <end position="183"/>
    </location>
</feature>
<dbReference type="Proteomes" id="UP000887565">
    <property type="component" value="Unplaced"/>
</dbReference>
<evidence type="ECO:0000256" key="2">
    <source>
        <dbReference type="SAM" id="Phobius"/>
    </source>
</evidence>
<evidence type="ECO:0000313" key="3">
    <source>
        <dbReference type="Proteomes" id="UP000887565"/>
    </source>
</evidence>
<keyword evidence="2" id="KW-0812">Transmembrane</keyword>
<accession>A0A915J609</accession>
<feature type="region of interest" description="Disordered" evidence="1">
    <location>
        <begin position="191"/>
        <end position="215"/>
    </location>
</feature>
<dbReference type="WBParaSite" id="nRc.2.0.1.t21902-RA">
    <property type="protein sequence ID" value="nRc.2.0.1.t21902-RA"/>
    <property type="gene ID" value="nRc.2.0.1.g21902"/>
</dbReference>
<keyword evidence="2" id="KW-0472">Membrane</keyword>
<organism evidence="3 4">
    <name type="scientific">Romanomermis culicivorax</name>
    <name type="common">Nematode worm</name>
    <dbReference type="NCBI Taxonomy" id="13658"/>
    <lineage>
        <taxon>Eukaryota</taxon>
        <taxon>Metazoa</taxon>
        <taxon>Ecdysozoa</taxon>
        <taxon>Nematoda</taxon>
        <taxon>Enoplea</taxon>
        <taxon>Dorylaimia</taxon>
        <taxon>Mermithida</taxon>
        <taxon>Mermithoidea</taxon>
        <taxon>Mermithidae</taxon>
        <taxon>Romanomermis</taxon>
    </lineage>
</organism>
<evidence type="ECO:0000313" key="4">
    <source>
        <dbReference type="WBParaSite" id="nRc.2.0.1.t21902-RA"/>
    </source>
</evidence>
<dbReference type="AlphaFoldDB" id="A0A915J609"/>
<keyword evidence="3" id="KW-1185">Reference proteome</keyword>
<proteinExistence type="predicted"/>
<protein>
    <submittedName>
        <fullName evidence="4">Uncharacterized protein</fullName>
    </submittedName>
</protein>
<evidence type="ECO:0000256" key="1">
    <source>
        <dbReference type="SAM" id="MobiDB-lite"/>
    </source>
</evidence>
<sequence length="215" mass="24716">MDEWRKYSHDPSTVFVRQRLLGDDFTNLIHLDKCLQNRYSYCFCMDEGILIAASMAAIGVTLIFSMSGIRKLFSCACSKPKTLDNELQPSPMMTGDHPRNFTVWHLPHGCGYFMFSIALWILWLVLGWVYYARIVVNWPFRLQILDTEKNPAFFDFYKLPRQWNFIITDCFVIATVVLVDGAFQFTLSRPSADYESTSTTEADKQASSDPSQKSG</sequence>
<keyword evidence="2" id="KW-1133">Transmembrane helix</keyword>
<name>A0A915J609_ROMCU</name>